<organism evidence="1 2">
    <name type="scientific">Elysia marginata</name>
    <dbReference type="NCBI Taxonomy" id="1093978"/>
    <lineage>
        <taxon>Eukaryota</taxon>
        <taxon>Metazoa</taxon>
        <taxon>Spiralia</taxon>
        <taxon>Lophotrochozoa</taxon>
        <taxon>Mollusca</taxon>
        <taxon>Gastropoda</taxon>
        <taxon>Heterobranchia</taxon>
        <taxon>Euthyneura</taxon>
        <taxon>Panpulmonata</taxon>
        <taxon>Sacoglossa</taxon>
        <taxon>Placobranchoidea</taxon>
        <taxon>Plakobranchidae</taxon>
        <taxon>Elysia</taxon>
    </lineage>
</organism>
<keyword evidence="2" id="KW-1185">Reference proteome</keyword>
<dbReference type="EMBL" id="BMAT01013764">
    <property type="protein sequence ID" value="GFS19638.1"/>
    <property type="molecule type" value="Genomic_DNA"/>
</dbReference>
<dbReference type="Gene3D" id="3.30.420.10">
    <property type="entry name" value="Ribonuclease H-like superfamily/Ribonuclease H"/>
    <property type="match status" value="1"/>
</dbReference>
<name>A0AAV4JA06_9GAST</name>
<dbReference type="InterPro" id="IPR036397">
    <property type="entry name" value="RNaseH_sf"/>
</dbReference>
<dbReference type="GO" id="GO:0003676">
    <property type="term" value="F:nucleic acid binding"/>
    <property type="evidence" value="ECO:0007669"/>
    <property type="project" value="InterPro"/>
</dbReference>
<dbReference type="InterPro" id="IPR001888">
    <property type="entry name" value="Transposase_1"/>
</dbReference>
<dbReference type="Pfam" id="PF01359">
    <property type="entry name" value="Transposase_1"/>
    <property type="match status" value="1"/>
</dbReference>
<accession>A0AAV4JA06</accession>
<dbReference type="Proteomes" id="UP000762676">
    <property type="component" value="Unassembled WGS sequence"/>
</dbReference>
<evidence type="ECO:0000313" key="2">
    <source>
        <dbReference type="Proteomes" id="UP000762676"/>
    </source>
</evidence>
<gene>
    <name evidence="1" type="ORF">ElyMa_006878200</name>
</gene>
<proteinExistence type="predicted"/>
<reference evidence="1 2" key="1">
    <citation type="journal article" date="2021" name="Elife">
        <title>Chloroplast acquisition without the gene transfer in kleptoplastic sea slugs, Plakobranchus ocellatus.</title>
        <authorList>
            <person name="Maeda T."/>
            <person name="Takahashi S."/>
            <person name="Yoshida T."/>
            <person name="Shimamura S."/>
            <person name="Takaki Y."/>
            <person name="Nagai Y."/>
            <person name="Toyoda A."/>
            <person name="Suzuki Y."/>
            <person name="Arimoto A."/>
            <person name="Ishii H."/>
            <person name="Satoh N."/>
            <person name="Nishiyama T."/>
            <person name="Hasebe M."/>
            <person name="Maruyama T."/>
            <person name="Minagawa J."/>
            <person name="Obokata J."/>
            <person name="Shigenobu S."/>
        </authorList>
    </citation>
    <scope>NUCLEOTIDE SEQUENCE [LARGE SCALE GENOMIC DNA]</scope>
</reference>
<dbReference type="AlphaFoldDB" id="A0AAV4JA06"/>
<dbReference type="PANTHER" id="PTHR46060:SF1">
    <property type="entry name" value="MARINER MOS1 TRANSPOSASE-LIKE PROTEIN"/>
    <property type="match status" value="1"/>
</dbReference>
<protein>
    <submittedName>
        <fullName evidence="1">Histone-lysine N-methyltransferase SETMAR</fullName>
    </submittedName>
</protein>
<dbReference type="InterPro" id="IPR052709">
    <property type="entry name" value="Transposase-MT_Hybrid"/>
</dbReference>
<sequence length="158" mass="18350">MPTVFWDTQGVIIVDLLSRGKTVNSDSYIDTLKRLRARILRVRPDMDIGNVLLLHDNARLHTSIRPREKIASFGWTTLPFLSYSPDLTPSDYHLFGHMKQGLRGKHYQNDEEVKNAVKTWMKEQPIQLYEARMHALVKRWNVALGKAVTMLRNRNLVP</sequence>
<dbReference type="PANTHER" id="PTHR46060">
    <property type="entry name" value="MARINER MOS1 TRANSPOSASE-LIKE PROTEIN"/>
    <property type="match status" value="1"/>
</dbReference>
<comment type="caution">
    <text evidence="1">The sequence shown here is derived from an EMBL/GenBank/DDBJ whole genome shotgun (WGS) entry which is preliminary data.</text>
</comment>
<evidence type="ECO:0000313" key="1">
    <source>
        <dbReference type="EMBL" id="GFS19638.1"/>
    </source>
</evidence>